<protein>
    <submittedName>
        <fullName evidence="1">Uncharacterized protein</fullName>
    </submittedName>
</protein>
<reference evidence="1" key="1">
    <citation type="submission" date="2022-11" db="EMBL/GenBank/DDBJ databases">
        <authorList>
            <person name="Petersen C."/>
        </authorList>
    </citation>
    <scope>NUCLEOTIDE SEQUENCE</scope>
    <source>
        <strain evidence="1">IBT 19713</strain>
    </source>
</reference>
<sequence length="89" mass="10124">MQTLTRQAALANGPPVGSTPIDWNLTPSKWLDRVAENNFSWFCGSRIILDCHYRALSICFVSLMPEDPTDWPPAFGKMAESYTIRKFWG</sequence>
<proteinExistence type="predicted"/>
<organism evidence="1 2">
    <name type="scientific">Penicillium chermesinum</name>
    <dbReference type="NCBI Taxonomy" id="63820"/>
    <lineage>
        <taxon>Eukaryota</taxon>
        <taxon>Fungi</taxon>
        <taxon>Dikarya</taxon>
        <taxon>Ascomycota</taxon>
        <taxon>Pezizomycotina</taxon>
        <taxon>Eurotiomycetes</taxon>
        <taxon>Eurotiomycetidae</taxon>
        <taxon>Eurotiales</taxon>
        <taxon>Aspergillaceae</taxon>
        <taxon>Penicillium</taxon>
    </lineage>
</organism>
<dbReference type="GeneID" id="83202054"/>
<evidence type="ECO:0000313" key="1">
    <source>
        <dbReference type="EMBL" id="KAJ5232498.1"/>
    </source>
</evidence>
<name>A0A9W9P1W3_9EURO</name>
<evidence type="ECO:0000313" key="2">
    <source>
        <dbReference type="Proteomes" id="UP001150941"/>
    </source>
</evidence>
<comment type="caution">
    <text evidence="1">The sequence shown here is derived from an EMBL/GenBank/DDBJ whole genome shotgun (WGS) entry which is preliminary data.</text>
</comment>
<dbReference type="RefSeq" id="XP_058330491.1">
    <property type="nucleotide sequence ID" value="XM_058474751.1"/>
</dbReference>
<dbReference type="Proteomes" id="UP001150941">
    <property type="component" value="Unassembled WGS sequence"/>
</dbReference>
<accession>A0A9W9P1W3</accession>
<dbReference type="OrthoDB" id="1077582at2759"/>
<gene>
    <name evidence="1" type="ORF">N7468_005454</name>
</gene>
<keyword evidence="2" id="KW-1185">Reference proteome</keyword>
<dbReference type="AlphaFoldDB" id="A0A9W9P1W3"/>
<dbReference type="EMBL" id="JAPQKS010000004">
    <property type="protein sequence ID" value="KAJ5232498.1"/>
    <property type="molecule type" value="Genomic_DNA"/>
</dbReference>
<reference evidence="1" key="2">
    <citation type="journal article" date="2023" name="IMA Fungus">
        <title>Comparative genomic study of the Penicillium genus elucidates a diverse pangenome and 15 lateral gene transfer events.</title>
        <authorList>
            <person name="Petersen C."/>
            <person name="Sorensen T."/>
            <person name="Nielsen M.R."/>
            <person name="Sondergaard T.E."/>
            <person name="Sorensen J.L."/>
            <person name="Fitzpatrick D.A."/>
            <person name="Frisvad J.C."/>
            <person name="Nielsen K.L."/>
        </authorList>
    </citation>
    <scope>NUCLEOTIDE SEQUENCE</scope>
    <source>
        <strain evidence="1">IBT 19713</strain>
    </source>
</reference>